<organism evidence="3 4">
    <name type="scientific">Maribacter polysiphoniae</name>
    <dbReference type="NCBI Taxonomy" id="429344"/>
    <lineage>
        <taxon>Bacteria</taxon>
        <taxon>Pseudomonadati</taxon>
        <taxon>Bacteroidota</taxon>
        <taxon>Flavobacteriia</taxon>
        <taxon>Flavobacteriales</taxon>
        <taxon>Flavobacteriaceae</taxon>
        <taxon>Maribacter</taxon>
    </lineage>
</organism>
<dbReference type="EMBL" id="QGGQ01000001">
    <property type="protein sequence ID" value="PWK25296.1"/>
    <property type="molecule type" value="Genomic_DNA"/>
</dbReference>
<feature type="transmembrane region" description="Helical" evidence="1">
    <location>
        <begin position="60"/>
        <end position="83"/>
    </location>
</feature>
<dbReference type="OrthoDB" id="1099872at2"/>
<reference evidence="2 5" key="2">
    <citation type="submission" date="2020-07" db="EMBL/GenBank/DDBJ databases">
        <title>The draft genome sequence of Maribacter polysiphoniae KCTC 22021.</title>
        <authorList>
            <person name="Mu L."/>
        </authorList>
    </citation>
    <scope>NUCLEOTIDE SEQUENCE [LARGE SCALE GENOMIC DNA]</scope>
    <source>
        <strain evidence="2 5">KCTC 22021</strain>
    </source>
</reference>
<dbReference type="AlphaFoldDB" id="A0A316E5E0"/>
<sequence>MSEYMERKVKSKVEKYFRALLKIVIGGILLIAFIMLFGYITMRLWNWLMPEIFGLVTIDYWQAIGIIVLSKIIFGGFGSHNSAKSRKKKIRKKFSSKCTNGGNKDFSKWKYYDQFWEEEGNQAFEDFVKHKKEGAGPQNEAEMGS</sequence>
<gene>
    <name evidence="2" type="ORF">HZY62_04535</name>
    <name evidence="3" type="ORF">LX92_00035</name>
</gene>
<dbReference type="RefSeq" id="WP_109648267.1">
    <property type="nucleotide sequence ID" value="NZ_JACWLN010000002.1"/>
</dbReference>
<protein>
    <submittedName>
        <fullName evidence="3">Uncharacterized protein</fullName>
    </submittedName>
</protein>
<evidence type="ECO:0000313" key="2">
    <source>
        <dbReference type="EMBL" id="MBD1259843.1"/>
    </source>
</evidence>
<proteinExistence type="predicted"/>
<evidence type="ECO:0000256" key="1">
    <source>
        <dbReference type="SAM" id="Phobius"/>
    </source>
</evidence>
<feature type="transmembrane region" description="Helical" evidence="1">
    <location>
        <begin position="20"/>
        <end position="40"/>
    </location>
</feature>
<reference evidence="3 4" key="1">
    <citation type="submission" date="2018-05" db="EMBL/GenBank/DDBJ databases">
        <title>Genomic Encyclopedia of Archaeal and Bacterial Type Strains, Phase II (KMG-II): from individual species to whole genera.</title>
        <authorList>
            <person name="Goeker M."/>
        </authorList>
    </citation>
    <scope>NUCLEOTIDE SEQUENCE [LARGE SCALE GENOMIC DNA]</scope>
    <source>
        <strain evidence="3 4">DSM 23514</strain>
    </source>
</reference>
<dbReference type="Proteomes" id="UP000651837">
    <property type="component" value="Unassembled WGS sequence"/>
</dbReference>
<dbReference type="Proteomes" id="UP000245667">
    <property type="component" value="Unassembled WGS sequence"/>
</dbReference>
<accession>A0A316E5E0</accession>
<keyword evidence="1" id="KW-0812">Transmembrane</keyword>
<evidence type="ECO:0000313" key="5">
    <source>
        <dbReference type="Proteomes" id="UP000651837"/>
    </source>
</evidence>
<dbReference type="EMBL" id="JACWLN010000002">
    <property type="protein sequence ID" value="MBD1259843.1"/>
    <property type="molecule type" value="Genomic_DNA"/>
</dbReference>
<keyword evidence="1" id="KW-0472">Membrane</keyword>
<evidence type="ECO:0000313" key="3">
    <source>
        <dbReference type="EMBL" id="PWK25296.1"/>
    </source>
</evidence>
<comment type="caution">
    <text evidence="3">The sequence shown here is derived from an EMBL/GenBank/DDBJ whole genome shotgun (WGS) entry which is preliminary data.</text>
</comment>
<keyword evidence="5" id="KW-1185">Reference proteome</keyword>
<evidence type="ECO:0000313" key="4">
    <source>
        <dbReference type="Proteomes" id="UP000245667"/>
    </source>
</evidence>
<keyword evidence="1" id="KW-1133">Transmembrane helix</keyword>
<name>A0A316E5E0_9FLAO</name>